<evidence type="ECO:0000313" key="2">
    <source>
        <dbReference type="EMBL" id="KUM49051.1"/>
    </source>
</evidence>
<accession>A0A101M114</accession>
<dbReference type="InterPro" id="IPR023780">
    <property type="entry name" value="Chromo_domain"/>
</dbReference>
<name>A0A101M114_PICGL</name>
<dbReference type="PANTHER" id="PTHR46148:SF52">
    <property type="entry name" value="OS04G0603800 PROTEIN"/>
    <property type="match status" value="1"/>
</dbReference>
<dbReference type="Gene3D" id="2.40.50.40">
    <property type="match status" value="1"/>
</dbReference>
<dbReference type="AlphaFoldDB" id="A0A101M114"/>
<protein>
    <recommendedName>
        <fullName evidence="1">Chromo domain-containing protein</fullName>
    </recommendedName>
</protein>
<reference evidence="2" key="1">
    <citation type="journal article" date="2015" name="Genome Biol. Evol.">
        <title>Organellar Genomes of White Spruce (Picea glauca): Assembly and Annotation.</title>
        <authorList>
            <person name="Jackman S.D."/>
            <person name="Warren R.L."/>
            <person name="Gibb E.A."/>
            <person name="Vandervalk B.P."/>
            <person name="Mohamadi H."/>
            <person name="Chu J."/>
            <person name="Raymond A."/>
            <person name="Pleasance S."/>
            <person name="Coope R."/>
            <person name="Wildung M.R."/>
            <person name="Ritland C.E."/>
            <person name="Bousquet J."/>
            <person name="Jones S.J."/>
            <person name="Bohlmann J."/>
            <person name="Birol I."/>
        </authorList>
    </citation>
    <scope>NUCLEOTIDE SEQUENCE [LARGE SCALE GENOMIC DNA]</scope>
    <source>
        <tissue evidence="2">Flushing bud</tissue>
    </source>
</reference>
<proteinExistence type="predicted"/>
<gene>
    <name evidence="2" type="ORF">ABT39_MTgene4388</name>
</gene>
<sequence>MVECSFEVGDLVFLRLQPYRQSSLKKSSVEKLKPRFYGPYRVIRRVGEVAYELELPEGSKIHNVFHVSCLKKVMGQQASTATELPPLDEEGQLELNPEDILDVRERRLRSRVIREYLVRWRDLPVEDATWEG</sequence>
<dbReference type="InterPro" id="IPR016197">
    <property type="entry name" value="Chromo-like_dom_sf"/>
</dbReference>
<dbReference type="SUPFAM" id="SSF54160">
    <property type="entry name" value="Chromo domain-like"/>
    <property type="match status" value="1"/>
</dbReference>
<dbReference type="Pfam" id="PF24626">
    <property type="entry name" value="SH3_Tf2-1"/>
    <property type="match status" value="1"/>
</dbReference>
<dbReference type="InterPro" id="IPR056924">
    <property type="entry name" value="SH3_Tf2-1"/>
</dbReference>
<evidence type="ECO:0000259" key="1">
    <source>
        <dbReference type="PROSITE" id="PS50013"/>
    </source>
</evidence>
<dbReference type="EMBL" id="LKAM01000004">
    <property type="protein sequence ID" value="KUM49051.1"/>
    <property type="molecule type" value="Genomic_DNA"/>
</dbReference>
<dbReference type="PROSITE" id="PS50013">
    <property type="entry name" value="CHROMO_2"/>
    <property type="match status" value="1"/>
</dbReference>
<geneLocation type="mitochondrion" evidence="2"/>
<comment type="caution">
    <text evidence="2">The sequence shown here is derived from an EMBL/GenBank/DDBJ whole genome shotgun (WGS) entry which is preliminary data.</text>
</comment>
<keyword evidence="2" id="KW-0496">Mitochondrion</keyword>
<feature type="domain" description="Chromo" evidence="1">
    <location>
        <begin position="95"/>
        <end position="132"/>
    </location>
</feature>
<organism evidence="2">
    <name type="scientific">Picea glauca</name>
    <name type="common">White spruce</name>
    <name type="synonym">Pinus glauca</name>
    <dbReference type="NCBI Taxonomy" id="3330"/>
    <lineage>
        <taxon>Eukaryota</taxon>
        <taxon>Viridiplantae</taxon>
        <taxon>Streptophyta</taxon>
        <taxon>Embryophyta</taxon>
        <taxon>Tracheophyta</taxon>
        <taxon>Spermatophyta</taxon>
        <taxon>Pinopsida</taxon>
        <taxon>Pinidae</taxon>
        <taxon>Conifers I</taxon>
        <taxon>Pinales</taxon>
        <taxon>Pinaceae</taxon>
        <taxon>Picea</taxon>
    </lineage>
</organism>
<dbReference type="PANTHER" id="PTHR46148">
    <property type="entry name" value="CHROMO DOMAIN-CONTAINING PROTEIN"/>
    <property type="match status" value="1"/>
</dbReference>
<dbReference type="InterPro" id="IPR000953">
    <property type="entry name" value="Chromo/chromo_shadow_dom"/>
</dbReference>
<dbReference type="Pfam" id="PF00385">
    <property type="entry name" value="Chromo"/>
    <property type="match status" value="1"/>
</dbReference>